<organism evidence="2 3">
    <name type="scientific">Fulvivirga sediminis</name>
    <dbReference type="NCBI Taxonomy" id="2803949"/>
    <lineage>
        <taxon>Bacteria</taxon>
        <taxon>Pseudomonadati</taxon>
        <taxon>Bacteroidota</taxon>
        <taxon>Cytophagia</taxon>
        <taxon>Cytophagales</taxon>
        <taxon>Fulvivirgaceae</taxon>
        <taxon>Fulvivirga</taxon>
    </lineage>
</organism>
<dbReference type="AlphaFoldDB" id="A0A937FB18"/>
<gene>
    <name evidence="2" type="ORF">JL102_14220</name>
</gene>
<keyword evidence="1" id="KW-1133">Transmembrane helix</keyword>
<evidence type="ECO:0000256" key="1">
    <source>
        <dbReference type="SAM" id="Phobius"/>
    </source>
</evidence>
<protein>
    <submittedName>
        <fullName evidence="2">Uncharacterized protein</fullName>
    </submittedName>
</protein>
<comment type="caution">
    <text evidence="2">The sequence shown here is derived from an EMBL/GenBank/DDBJ whole genome shotgun (WGS) entry which is preliminary data.</text>
</comment>
<sequence length="203" mass="23508">MFSENEIATLVEIPEIRKVTLEAKQRFIEGEVSMLEITNHDFLSLIMMTPAIGVALANGSISLFEELALNKMARKMSKGGYFMKVDPVAHAMNYLIKNYMNWEQPFFEVIKQCMDHTFNKEQLLSMKSSDMVDPVQRFARDLMTVPYIFVRFLSTVILNDESDIVEQRSISKVEYEKILDIGEKLGLYDMPVFDSFCRTFEVK</sequence>
<reference evidence="2" key="1">
    <citation type="submission" date="2021-01" db="EMBL/GenBank/DDBJ databases">
        <title>Fulvivirga kasyanovii gen. nov., sp nov., a novel member of the phylum Bacteroidetes isolated from seawater in a mussel farm.</title>
        <authorList>
            <person name="Zhao L.-H."/>
            <person name="Wang Z.-J."/>
        </authorList>
    </citation>
    <scope>NUCLEOTIDE SEQUENCE</scope>
    <source>
        <strain evidence="2">2943</strain>
    </source>
</reference>
<name>A0A937FB18_9BACT</name>
<evidence type="ECO:0000313" key="2">
    <source>
        <dbReference type="EMBL" id="MBL3657298.1"/>
    </source>
</evidence>
<evidence type="ECO:0000313" key="3">
    <source>
        <dbReference type="Proteomes" id="UP000659388"/>
    </source>
</evidence>
<dbReference type="Proteomes" id="UP000659388">
    <property type="component" value="Unassembled WGS sequence"/>
</dbReference>
<dbReference type="RefSeq" id="WP_202245078.1">
    <property type="nucleotide sequence ID" value="NZ_JAESIY010000007.1"/>
</dbReference>
<proteinExistence type="predicted"/>
<keyword evidence="1" id="KW-0472">Membrane</keyword>
<keyword evidence="1" id="KW-0812">Transmembrane</keyword>
<accession>A0A937FB18</accession>
<keyword evidence="3" id="KW-1185">Reference proteome</keyword>
<feature type="transmembrane region" description="Helical" evidence="1">
    <location>
        <begin position="42"/>
        <end position="64"/>
    </location>
</feature>
<dbReference type="EMBL" id="JAESIY010000007">
    <property type="protein sequence ID" value="MBL3657298.1"/>
    <property type="molecule type" value="Genomic_DNA"/>
</dbReference>